<comment type="subcellular location">
    <subcellularLocation>
        <location evidence="1">Membrane</location>
        <topology evidence="1">Single-pass type I membrane protein</topology>
    </subcellularLocation>
</comment>
<dbReference type="AlphaFoldDB" id="A0A1I8BRE4"/>
<dbReference type="SUPFAM" id="SSF69687">
    <property type="entry name" value="Integrin beta tail domain"/>
    <property type="match status" value="1"/>
</dbReference>
<dbReference type="GO" id="GO:0007160">
    <property type="term" value="P:cell-matrix adhesion"/>
    <property type="evidence" value="ECO:0007669"/>
    <property type="project" value="TreeGrafter"/>
</dbReference>
<keyword evidence="4" id="KW-0812">Transmembrane</keyword>
<dbReference type="SUPFAM" id="SSF57196">
    <property type="entry name" value="EGF/Laminin"/>
    <property type="match status" value="2"/>
</dbReference>
<evidence type="ECO:0000256" key="7">
    <source>
        <dbReference type="ARBA" id="ARBA00022989"/>
    </source>
</evidence>
<dbReference type="InterPro" id="IPR057243">
    <property type="entry name" value="Integrin_I-EGF_CS"/>
</dbReference>
<dbReference type="GO" id="GO:0098609">
    <property type="term" value="P:cell-cell adhesion"/>
    <property type="evidence" value="ECO:0007669"/>
    <property type="project" value="TreeGrafter"/>
</dbReference>
<dbReference type="Gene3D" id="3.40.50.410">
    <property type="entry name" value="von Willebrand factor, type A domain"/>
    <property type="match status" value="2"/>
</dbReference>
<evidence type="ECO:0000256" key="1">
    <source>
        <dbReference type="ARBA" id="ARBA00004479"/>
    </source>
</evidence>
<evidence type="ECO:0000256" key="3">
    <source>
        <dbReference type="ARBA" id="ARBA00022536"/>
    </source>
</evidence>
<protein>
    <submittedName>
        <fullName evidence="14">INB domain-containing protein</fullName>
    </submittedName>
</protein>
<dbReference type="InterPro" id="IPR057073">
    <property type="entry name" value="EGF_integrin_2"/>
</dbReference>
<accession>A0A1I8BRE4</accession>
<evidence type="ECO:0000256" key="9">
    <source>
        <dbReference type="ARBA" id="ARBA00023136"/>
    </source>
</evidence>
<dbReference type="GO" id="GO:0008305">
    <property type="term" value="C:integrin complex"/>
    <property type="evidence" value="ECO:0007669"/>
    <property type="project" value="TreeGrafter"/>
</dbReference>
<evidence type="ECO:0000256" key="8">
    <source>
        <dbReference type="ARBA" id="ARBA00023037"/>
    </source>
</evidence>
<sequence>MDLSYSMKDDKEKLSQLGDLLADRMRSITKNFRLGFGSFIDKKVMPFVDPRKEKQKEVDRAQISGNLDAPEGGFDAVMQAITCNDSIGWRERSRKMIVFSTDAGFHFAGDGRLADALPDISTAVGVLANDSSNIVTLIEEEYGRIAEKIIMVDDANPSMGLKLSYRSKCMDGRTLMDTNVCDGVKVGDEVEFEVTLEALHCVQQRDFELHVGPSGMEEVLLLDVHVICDCDCEREANPDEIVSGQFCECDNFNCPRHDRLLCGGHGDCVCGTCQCLPGFTGPACECPISQETCIAPNGKVCGGHGECICGKCHCFTDEDGSRYSGPYCDICPTCPSKCVEYKPCVMCQQWGTGPYNETKCAECPFVVIPVEELPQLNVSDSDSWNECQVVINWKKKNE</sequence>
<evidence type="ECO:0000256" key="2">
    <source>
        <dbReference type="ARBA" id="ARBA00007449"/>
    </source>
</evidence>
<dbReference type="Gene3D" id="2.60.40.1510">
    <property type="entry name" value="ntegrin, alpha v. Chain A, domain 3"/>
    <property type="match status" value="1"/>
</dbReference>
<name>A0A1I8BRE4_MELHA</name>
<dbReference type="SMART" id="SM00187">
    <property type="entry name" value="INB"/>
    <property type="match status" value="1"/>
</dbReference>
<dbReference type="Proteomes" id="UP000095281">
    <property type="component" value="Unplaced"/>
</dbReference>
<proteinExistence type="inferred from homology"/>
<dbReference type="GO" id="GO:0005178">
    <property type="term" value="F:integrin binding"/>
    <property type="evidence" value="ECO:0007669"/>
    <property type="project" value="TreeGrafter"/>
</dbReference>
<dbReference type="PROSITE" id="PS00243">
    <property type="entry name" value="I_EGF_1"/>
    <property type="match status" value="2"/>
</dbReference>
<comment type="similarity">
    <text evidence="2">Belongs to the integrin beta chain family.</text>
</comment>
<dbReference type="WBParaSite" id="MhA1_Contig469.frz3.gene8">
    <property type="protein sequence ID" value="MhA1_Contig469.frz3.gene8"/>
    <property type="gene ID" value="MhA1_Contig469.frz3.gene8"/>
</dbReference>
<keyword evidence="8" id="KW-0401">Integrin</keyword>
<dbReference type="GO" id="GO:0007229">
    <property type="term" value="P:integrin-mediated signaling pathway"/>
    <property type="evidence" value="ECO:0007669"/>
    <property type="project" value="UniProtKB-KW"/>
</dbReference>
<dbReference type="InterPro" id="IPR013111">
    <property type="entry name" value="EGF_extracell"/>
</dbReference>
<dbReference type="GO" id="GO:0016477">
    <property type="term" value="P:cell migration"/>
    <property type="evidence" value="ECO:0007669"/>
    <property type="project" value="TreeGrafter"/>
</dbReference>
<reference evidence="14" key="1">
    <citation type="submission" date="2016-11" db="UniProtKB">
        <authorList>
            <consortium name="WormBaseParasite"/>
        </authorList>
    </citation>
    <scope>IDENTIFICATION</scope>
</reference>
<evidence type="ECO:0000256" key="5">
    <source>
        <dbReference type="ARBA" id="ARBA00022729"/>
    </source>
</evidence>
<dbReference type="Gene3D" id="4.10.1240.30">
    <property type="match status" value="1"/>
</dbReference>
<dbReference type="PROSITE" id="PS52047">
    <property type="entry name" value="I_EGF_2"/>
    <property type="match status" value="2"/>
</dbReference>
<keyword evidence="9" id="KW-0472">Membrane</keyword>
<keyword evidence="6" id="KW-0677">Repeat</keyword>
<keyword evidence="10" id="KW-1015">Disulfide bond</keyword>
<organism evidence="13 14">
    <name type="scientific">Meloidogyne hapla</name>
    <name type="common">Root-knot nematode worm</name>
    <dbReference type="NCBI Taxonomy" id="6305"/>
    <lineage>
        <taxon>Eukaryota</taxon>
        <taxon>Metazoa</taxon>
        <taxon>Ecdysozoa</taxon>
        <taxon>Nematoda</taxon>
        <taxon>Chromadorea</taxon>
        <taxon>Rhabditida</taxon>
        <taxon>Tylenchina</taxon>
        <taxon>Tylenchomorpha</taxon>
        <taxon>Tylenchoidea</taxon>
        <taxon>Meloidogynidae</taxon>
        <taxon>Meloidogyninae</taxon>
        <taxon>Meloidogyne</taxon>
    </lineage>
</organism>
<dbReference type="InterPro" id="IPR002369">
    <property type="entry name" value="Integrin_bsu_VWA"/>
</dbReference>
<dbReference type="InterPro" id="IPR036349">
    <property type="entry name" value="Integrin_bsu_tail_dom_sf"/>
</dbReference>
<dbReference type="Gene3D" id="2.10.25.10">
    <property type="entry name" value="Laminin"/>
    <property type="match status" value="2"/>
</dbReference>
<dbReference type="GO" id="GO:0009986">
    <property type="term" value="C:cell surface"/>
    <property type="evidence" value="ECO:0007669"/>
    <property type="project" value="TreeGrafter"/>
</dbReference>
<evidence type="ECO:0000256" key="6">
    <source>
        <dbReference type="ARBA" id="ARBA00022737"/>
    </source>
</evidence>
<keyword evidence="5" id="KW-0732">Signal</keyword>
<dbReference type="InterPro" id="IPR032695">
    <property type="entry name" value="Integrin_dom_sf"/>
</dbReference>
<dbReference type="InterPro" id="IPR036465">
    <property type="entry name" value="vWFA_dom_sf"/>
</dbReference>
<keyword evidence="13" id="KW-1185">Reference proteome</keyword>
<dbReference type="Pfam" id="PF00362">
    <property type="entry name" value="Integrin_beta"/>
    <property type="match status" value="1"/>
</dbReference>
<dbReference type="GO" id="GO:0005925">
    <property type="term" value="C:focal adhesion"/>
    <property type="evidence" value="ECO:0007669"/>
    <property type="project" value="TreeGrafter"/>
</dbReference>
<dbReference type="PANTHER" id="PTHR10082">
    <property type="entry name" value="INTEGRIN BETA SUBUNIT"/>
    <property type="match status" value="1"/>
</dbReference>
<dbReference type="PANTHER" id="PTHR10082:SF60">
    <property type="entry name" value="INTEGRIN BETA-PS"/>
    <property type="match status" value="1"/>
</dbReference>
<dbReference type="OMA" id="DCEREAN"/>
<dbReference type="GO" id="GO:0033627">
    <property type="term" value="P:cell adhesion mediated by integrin"/>
    <property type="evidence" value="ECO:0007669"/>
    <property type="project" value="TreeGrafter"/>
</dbReference>
<evidence type="ECO:0000313" key="14">
    <source>
        <dbReference type="WBParaSite" id="MhA1_Contig469.frz3.gene8"/>
    </source>
</evidence>
<evidence type="ECO:0000259" key="12">
    <source>
        <dbReference type="SMART" id="SM00187"/>
    </source>
</evidence>
<keyword evidence="11" id="KW-0325">Glycoprotein</keyword>
<dbReference type="SUPFAM" id="SSF53300">
    <property type="entry name" value="vWA-like"/>
    <property type="match status" value="1"/>
</dbReference>
<evidence type="ECO:0000256" key="10">
    <source>
        <dbReference type="ARBA" id="ARBA00023157"/>
    </source>
</evidence>
<dbReference type="FunFam" id="2.10.25.10:FF:000036">
    <property type="entry name" value="Integrin beta"/>
    <property type="match status" value="1"/>
</dbReference>
<dbReference type="InterPro" id="IPR015812">
    <property type="entry name" value="Integrin_bsu"/>
</dbReference>
<evidence type="ECO:0000256" key="4">
    <source>
        <dbReference type="ARBA" id="ARBA00022692"/>
    </source>
</evidence>
<dbReference type="SUPFAM" id="SSF69179">
    <property type="entry name" value="Integrin domains"/>
    <property type="match status" value="1"/>
</dbReference>
<dbReference type="Pfam" id="PF07974">
    <property type="entry name" value="EGF_2"/>
    <property type="match status" value="1"/>
</dbReference>
<keyword evidence="3" id="KW-0245">EGF-like domain</keyword>
<evidence type="ECO:0000256" key="11">
    <source>
        <dbReference type="ARBA" id="ARBA00023180"/>
    </source>
</evidence>
<dbReference type="Pfam" id="PF23105">
    <property type="entry name" value="EGF_integrin"/>
    <property type="match status" value="1"/>
</dbReference>
<feature type="domain" description="Integrin beta subunit VWA" evidence="12">
    <location>
        <begin position="1"/>
        <end position="230"/>
    </location>
</feature>
<keyword evidence="7" id="KW-1133">Transmembrane helix</keyword>
<evidence type="ECO:0000313" key="13">
    <source>
        <dbReference type="Proteomes" id="UP000095281"/>
    </source>
</evidence>